<dbReference type="EMBL" id="FN649760">
    <property type="protein sequence ID" value="CBJ32960.1"/>
    <property type="molecule type" value="Genomic_DNA"/>
</dbReference>
<protein>
    <submittedName>
        <fullName evidence="1">Uncharacterized protein</fullName>
    </submittedName>
</protein>
<accession>D7G078</accession>
<reference evidence="1 2" key="1">
    <citation type="journal article" date="2010" name="Nature">
        <title>The Ectocarpus genome and the independent evolution of multicellularity in brown algae.</title>
        <authorList>
            <person name="Cock J.M."/>
            <person name="Sterck L."/>
            <person name="Rouze P."/>
            <person name="Scornet D."/>
            <person name="Allen A.E."/>
            <person name="Amoutzias G."/>
            <person name="Anthouard V."/>
            <person name="Artiguenave F."/>
            <person name="Aury J.M."/>
            <person name="Badger J.H."/>
            <person name="Beszteri B."/>
            <person name="Billiau K."/>
            <person name="Bonnet E."/>
            <person name="Bothwell J.H."/>
            <person name="Bowler C."/>
            <person name="Boyen C."/>
            <person name="Brownlee C."/>
            <person name="Carrano C.J."/>
            <person name="Charrier B."/>
            <person name="Cho G.Y."/>
            <person name="Coelho S.M."/>
            <person name="Collen J."/>
            <person name="Corre E."/>
            <person name="Da Silva C."/>
            <person name="Delage L."/>
            <person name="Delaroque N."/>
            <person name="Dittami S.M."/>
            <person name="Doulbeau S."/>
            <person name="Elias M."/>
            <person name="Farnham G."/>
            <person name="Gachon C.M."/>
            <person name="Gschloessl B."/>
            <person name="Heesch S."/>
            <person name="Jabbari K."/>
            <person name="Jubin C."/>
            <person name="Kawai H."/>
            <person name="Kimura K."/>
            <person name="Kloareg B."/>
            <person name="Kupper F.C."/>
            <person name="Lang D."/>
            <person name="Le Bail A."/>
            <person name="Leblanc C."/>
            <person name="Lerouge P."/>
            <person name="Lohr M."/>
            <person name="Lopez P.J."/>
            <person name="Martens C."/>
            <person name="Maumus F."/>
            <person name="Michel G."/>
            <person name="Miranda-Saavedra D."/>
            <person name="Morales J."/>
            <person name="Moreau H."/>
            <person name="Motomura T."/>
            <person name="Nagasato C."/>
            <person name="Napoli C.A."/>
            <person name="Nelson D.R."/>
            <person name="Nyvall-Collen P."/>
            <person name="Peters A.F."/>
            <person name="Pommier C."/>
            <person name="Potin P."/>
            <person name="Poulain J."/>
            <person name="Quesneville H."/>
            <person name="Read B."/>
            <person name="Rensing S.A."/>
            <person name="Ritter A."/>
            <person name="Rousvoal S."/>
            <person name="Samanta M."/>
            <person name="Samson G."/>
            <person name="Schroeder D.C."/>
            <person name="Segurens B."/>
            <person name="Strittmatter M."/>
            <person name="Tonon T."/>
            <person name="Tregear J.W."/>
            <person name="Valentin K."/>
            <person name="von Dassow P."/>
            <person name="Yamagishi T."/>
            <person name="Van de Peer Y."/>
            <person name="Wincker P."/>
        </authorList>
    </citation>
    <scope>NUCLEOTIDE SEQUENCE [LARGE SCALE GENOMIC DNA]</scope>
    <source>
        <strain evidence="2">Ec32 / CCAP1310/4</strain>
    </source>
</reference>
<proteinExistence type="predicted"/>
<dbReference type="InParanoid" id="D7G078"/>
<gene>
    <name evidence="1" type="ORF">Esi_0396_0023</name>
</gene>
<organism evidence="1 2">
    <name type="scientific">Ectocarpus siliculosus</name>
    <name type="common">Brown alga</name>
    <name type="synonym">Conferva siliculosa</name>
    <dbReference type="NCBI Taxonomy" id="2880"/>
    <lineage>
        <taxon>Eukaryota</taxon>
        <taxon>Sar</taxon>
        <taxon>Stramenopiles</taxon>
        <taxon>Ochrophyta</taxon>
        <taxon>PX clade</taxon>
        <taxon>Phaeophyceae</taxon>
        <taxon>Ectocarpales</taxon>
        <taxon>Ectocarpaceae</taxon>
        <taxon>Ectocarpus</taxon>
    </lineage>
</organism>
<name>D7G078_ECTSI</name>
<dbReference type="Proteomes" id="UP000002630">
    <property type="component" value="Unassembled WGS sequence"/>
</dbReference>
<sequence length="47" mass="5589">MDQAQMDLKRAEYQKHLKDVELDRNMIAKLRAETREARARGTPMNRC</sequence>
<evidence type="ECO:0000313" key="2">
    <source>
        <dbReference type="Proteomes" id="UP000002630"/>
    </source>
</evidence>
<evidence type="ECO:0000313" key="1">
    <source>
        <dbReference type="EMBL" id="CBJ32960.1"/>
    </source>
</evidence>
<dbReference type="AlphaFoldDB" id="D7G078"/>
<keyword evidence="2" id="KW-1185">Reference proteome</keyword>